<name>N6VZ83_9GAMM</name>
<organism evidence="1 2">
    <name type="scientific">Marinobacter nanhaiticus D15-8W</name>
    <dbReference type="NCBI Taxonomy" id="626887"/>
    <lineage>
        <taxon>Bacteria</taxon>
        <taxon>Pseudomonadati</taxon>
        <taxon>Pseudomonadota</taxon>
        <taxon>Gammaproteobacteria</taxon>
        <taxon>Pseudomonadales</taxon>
        <taxon>Marinobacteraceae</taxon>
        <taxon>Marinobacter</taxon>
    </lineage>
</organism>
<accession>N6VZ83</accession>
<dbReference type="AlphaFoldDB" id="N6VZ83"/>
<comment type="caution">
    <text evidence="1">The sequence shown here is derived from an EMBL/GenBank/DDBJ whole genome shotgun (WGS) entry which is preliminary data.</text>
</comment>
<dbReference type="Proteomes" id="UP000013165">
    <property type="component" value="Unassembled WGS sequence"/>
</dbReference>
<dbReference type="eggNOG" id="ENOG502ZEP8">
    <property type="taxonomic scope" value="Bacteria"/>
</dbReference>
<protein>
    <submittedName>
        <fullName evidence="1">Uncharacterized protein</fullName>
    </submittedName>
</protein>
<evidence type="ECO:0000313" key="2">
    <source>
        <dbReference type="Proteomes" id="UP000013165"/>
    </source>
</evidence>
<dbReference type="PATRIC" id="fig|626887.3.peg.3467"/>
<evidence type="ECO:0000313" key="1">
    <source>
        <dbReference type="EMBL" id="ENO13184.1"/>
    </source>
</evidence>
<proteinExistence type="predicted"/>
<sequence>MPRLIRDAWVVVGATAIGAFSQVFAAPGPTPGAYLSSKPLVLEVRYCECAATDLSRASDAVLPSFLETSKLLKVGAFGEDEGFVSSDGFSMGYGIKQIEGGRARFLFTYSAEYTIDADMNAGHGELLVNEGQWVQLFGSSHTTNTGAEYTGVAIRLVKTDL</sequence>
<gene>
    <name evidence="1" type="ORF">J057_17350</name>
</gene>
<dbReference type="STRING" id="626887.J057_17350"/>
<dbReference type="HOGENOM" id="CLU_1641712_0_0_6"/>
<keyword evidence="2" id="KW-1185">Reference proteome</keyword>
<reference evidence="1 2" key="1">
    <citation type="journal article" date="2013" name="Genome Announc.">
        <title>Genome Sequence of the Polycyclic Aromatic Hydrocarbon-Degrading Bacterium Strain Marinobacter nanhaiticus D15-8WT.</title>
        <authorList>
            <person name="Cui Z."/>
            <person name="Gao W."/>
            <person name="Li Q."/>
            <person name="Xu G."/>
            <person name="Zheng L."/>
        </authorList>
    </citation>
    <scope>NUCLEOTIDE SEQUENCE [LARGE SCALE GENOMIC DNA]</scope>
    <source>
        <strain evidence="1 2">D15-8W</strain>
    </source>
</reference>
<dbReference type="EMBL" id="APLQ01000014">
    <property type="protein sequence ID" value="ENO13184.1"/>
    <property type="molecule type" value="Genomic_DNA"/>
</dbReference>